<dbReference type="Proteomes" id="UP001386955">
    <property type="component" value="Unassembled WGS sequence"/>
</dbReference>
<evidence type="ECO:0000313" key="2">
    <source>
        <dbReference type="Proteomes" id="UP001386955"/>
    </source>
</evidence>
<protein>
    <submittedName>
        <fullName evidence="1">Uncharacterized protein</fullName>
    </submittedName>
</protein>
<evidence type="ECO:0000313" key="1">
    <source>
        <dbReference type="EMBL" id="KAK7399501.1"/>
    </source>
</evidence>
<dbReference type="EMBL" id="JAYMYS010000003">
    <property type="protein sequence ID" value="KAK7399501.1"/>
    <property type="molecule type" value="Genomic_DNA"/>
</dbReference>
<name>A0AAN9SMU8_PSOTE</name>
<proteinExistence type="predicted"/>
<gene>
    <name evidence="1" type="ORF">VNO78_10685</name>
</gene>
<accession>A0AAN9SMU8</accession>
<reference evidence="1 2" key="1">
    <citation type="submission" date="2024-01" db="EMBL/GenBank/DDBJ databases">
        <title>The genomes of 5 underutilized Papilionoideae crops provide insights into root nodulation and disease resistanc.</title>
        <authorList>
            <person name="Jiang F."/>
        </authorList>
    </citation>
    <scope>NUCLEOTIDE SEQUENCE [LARGE SCALE GENOMIC DNA]</scope>
    <source>
        <strain evidence="1">DUOXIRENSHENG_FW03</strain>
        <tissue evidence="1">Leaves</tissue>
    </source>
</reference>
<sequence length="108" mass="11834">MLSRADVFSIFCFGFPDCTLYLPACSFAIHSGIAFFLPRTVASSGAHGSQKKLEQTGFRNNDVQGRHILFLSINVRQESALLFLLCLFLFPSPFTISSQSVKAHATSG</sequence>
<keyword evidence="2" id="KW-1185">Reference proteome</keyword>
<comment type="caution">
    <text evidence="1">The sequence shown here is derived from an EMBL/GenBank/DDBJ whole genome shotgun (WGS) entry which is preliminary data.</text>
</comment>
<dbReference type="AlphaFoldDB" id="A0AAN9SMU8"/>
<organism evidence="1 2">
    <name type="scientific">Psophocarpus tetragonolobus</name>
    <name type="common">Winged bean</name>
    <name type="synonym">Dolichos tetragonolobus</name>
    <dbReference type="NCBI Taxonomy" id="3891"/>
    <lineage>
        <taxon>Eukaryota</taxon>
        <taxon>Viridiplantae</taxon>
        <taxon>Streptophyta</taxon>
        <taxon>Embryophyta</taxon>
        <taxon>Tracheophyta</taxon>
        <taxon>Spermatophyta</taxon>
        <taxon>Magnoliopsida</taxon>
        <taxon>eudicotyledons</taxon>
        <taxon>Gunneridae</taxon>
        <taxon>Pentapetalae</taxon>
        <taxon>rosids</taxon>
        <taxon>fabids</taxon>
        <taxon>Fabales</taxon>
        <taxon>Fabaceae</taxon>
        <taxon>Papilionoideae</taxon>
        <taxon>50 kb inversion clade</taxon>
        <taxon>NPAAA clade</taxon>
        <taxon>indigoferoid/millettioid clade</taxon>
        <taxon>Phaseoleae</taxon>
        <taxon>Psophocarpus</taxon>
    </lineage>
</organism>